<organism evidence="3 4">
    <name type="scientific">Rubripirellula tenax</name>
    <dbReference type="NCBI Taxonomy" id="2528015"/>
    <lineage>
        <taxon>Bacteria</taxon>
        <taxon>Pseudomonadati</taxon>
        <taxon>Planctomycetota</taxon>
        <taxon>Planctomycetia</taxon>
        <taxon>Pirellulales</taxon>
        <taxon>Pirellulaceae</taxon>
        <taxon>Rubripirellula</taxon>
    </lineage>
</organism>
<evidence type="ECO:0000313" key="3">
    <source>
        <dbReference type="EMBL" id="TWU56689.1"/>
    </source>
</evidence>
<dbReference type="GO" id="GO:0008168">
    <property type="term" value="F:methyltransferase activity"/>
    <property type="evidence" value="ECO:0007669"/>
    <property type="project" value="UniProtKB-KW"/>
</dbReference>
<dbReference type="PIRSF" id="PIRSF006487">
    <property type="entry name" value="GcvT"/>
    <property type="match status" value="1"/>
</dbReference>
<dbReference type="NCBIfam" id="TIGR03317">
    <property type="entry name" value="ygfZ_signature"/>
    <property type="match status" value="1"/>
</dbReference>
<protein>
    <submittedName>
        <fullName evidence="3">Glycine cleavage system aminomethyltransferase T</fullName>
    </submittedName>
</protein>
<reference evidence="3 4" key="1">
    <citation type="submission" date="2019-02" db="EMBL/GenBank/DDBJ databases">
        <title>Deep-cultivation of Planctomycetes and their phenomic and genomic characterization uncovers novel biology.</title>
        <authorList>
            <person name="Wiegand S."/>
            <person name="Jogler M."/>
            <person name="Boedeker C."/>
            <person name="Pinto D."/>
            <person name="Vollmers J."/>
            <person name="Rivas-Marin E."/>
            <person name="Kohn T."/>
            <person name="Peeters S.H."/>
            <person name="Heuer A."/>
            <person name="Rast P."/>
            <person name="Oberbeckmann S."/>
            <person name="Bunk B."/>
            <person name="Jeske O."/>
            <person name="Meyerdierks A."/>
            <person name="Storesund J.E."/>
            <person name="Kallscheuer N."/>
            <person name="Luecker S."/>
            <person name="Lage O.M."/>
            <person name="Pohl T."/>
            <person name="Merkel B.J."/>
            <person name="Hornburger P."/>
            <person name="Mueller R.-W."/>
            <person name="Bruemmer F."/>
            <person name="Labrenz M."/>
            <person name="Spormann A.M."/>
            <person name="Op Den Camp H."/>
            <person name="Overmann J."/>
            <person name="Amann R."/>
            <person name="Jetten M.S.M."/>
            <person name="Mascher T."/>
            <person name="Medema M.H."/>
            <person name="Devos D.P."/>
            <person name="Kaster A.-K."/>
            <person name="Ovreas L."/>
            <person name="Rohde M."/>
            <person name="Galperin M.Y."/>
            <person name="Jogler C."/>
        </authorList>
    </citation>
    <scope>NUCLEOTIDE SEQUENCE [LARGE SCALE GENOMIC DNA]</scope>
    <source>
        <strain evidence="3 4">Poly51</strain>
    </source>
</reference>
<accession>A0A5C6FAQ2</accession>
<dbReference type="GO" id="GO:0016226">
    <property type="term" value="P:iron-sulfur cluster assembly"/>
    <property type="evidence" value="ECO:0007669"/>
    <property type="project" value="TreeGrafter"/>
</dbReference>
<dbReference type="PANTHER" id="PTHR22602">
    <property type="entry name" value="TRANSFERASE CAF17, MITOCHONDRIAL-RELATED"/>
    <property type="match status" value="1"/>
</dbReference>
<keyword evidence="1" id="KW-0809">Transit peptide</keyword>
<evidence type="ECO:0000259" key="2">
    <source>
        <dbReference type="Pfam" id="PF01571"/>
    </source>
</evidence>
<dbReference type="InterPro" id="IPR045179">
    <property type="entry name" value="YgfZ/GcvT"/>
</dbReference>
<dbReference type="EMBL" id="SJPW01000003">
    <property type="protein sequence ID" value="TWU56689.1"/>
    <property type="molecule type" value="Genomic_DNA"/>
</dbReference>
<gene>
    <name evidence="3" type="ORF">Poly51_26060</name>
</gene>
<keyword evidence="4" id="KW-1185">Reference proteome</keyword>
<dbReference type="Pfam" id="PF01571">
    <property type="entry name" value="GCV_T"/>
    <property type="match status" value="1"/>
</dbReference>
<comment type="caution">
    <text evidence="3">The sequence shown here is derived from an EMBL/GenBank/DDBJ whole genome shotgun (WGS) entry which is preliminary data.</text>
</comment>
<dbReference type="InterPro" id="IPR006222">
    <property type="entry name" value="GCVT_N"/>
</dbReference>
<dbReference type="Proteomes" id="UP000318288">
    <property type="component" value="Unassembled WGS sequence"/>
</dbReference>
<evidence type="ECO:0000256" key="1">
    <source>
        <dbReference type="ARBA" id="ARBA00022946"/>
    </source>
</evidence>
<dbReference type="Gene3D" id="3.30.1360.120">
    <property type="entry name" value="Probable tRNA modification gtpase trme, domain 1"/>
    <property type="match status" value="1"/>
</dbReference>
<feature type="domain" description="GCVT N-terminal" evidence="2">
    <location>
        <begin position="20"/>
        <end position="221"/>
    </location>
</feature>
<name>A0A5C6FAQ2_9BACT</name>
<dbReference type="OrthoDB" id="9796287at2"/>
<dbReference type="InterPro" id="IPR027266">
    <property type="entry name" value="TrmE/GcvT-like"/>
</dbReference>
<dbReference type="SUPFAM" id="SSF103025">
    <property type="entry name" value="Folate-binding domain"/>
    <property type="match status" value="1"/>
</dbReference>
<dbReference type="PANTHER" id="PTHR22602:SF0">
    <property type="entry name" value="TRANSFERASE CAF17, MITOCHONDRIAL-RELATED"/>
    <property type="match status" value="1"/>
</dbReference>
<keyword evidence="3" id="KW-0489">Methyltransferase</keyword>
<sequence>MSFSSSTPSCYPSPMNAPQIYRLSSLSIIDVGGADAAAIVHNVTTNQVKSLEVGEGRETFITDVRGKTLWHAFLYRQSDRFRLIGPSGQSQRFVEHLDRYTIREDAVPLIRDEDHFVFVVPPGGSDALGISWPESSDKGSIHSWSLSMGDVAVEAFVTRWLGESTVVVLVPSDQITRFDQWMVEQSLAVGGDDGFHRMRITVGFPWYGADMTDANLPQEADRDDQTISFTKGCYLGQETVARLDALGQVQKKLVLWTIRGAIPEVDAKLESDGKTVGRLTSIAKVDSPEADAVAIGFARRSHFEPGATAAGVTSAGDAFEASVIAT</sequence>
<dbReference type="AlphaFoldDB" id="A0A5C6FAQ2"/>
<dbReference type="InterPro" id="IPR017703">
    <property type="entry name" value="YgfZ/GCV_T_CS"/>
</dbReference>
<proteinExistence type="predicted"/>
<dbReference type="GO" id="GO:0032259">
    <property type="term" value="P:methylation"/>
    <property type="evidence" value="ECO:0007669"/>
    <property type="project" value="UniProtKB-KW"/>
</dbReference>
<keyword evidence="3" id="KW-0808">Transferase</keyword>
<evidence type="ECO:0000313" key="4">
    <source>
        <dbReference type="Proteomes" id="UP000318288"/>
    </source>
</evidence>